<dbReference type="Proteomes" id="UP001194468">
    <property type="component" value="Unassembled WGS sequence"/>
</dbReference>
<reference evidence="2" key="2">
    <citation type="journal article" date="2020" name="Nat. Commun.">
        <title>Large-scale genome sequencing of mycorrhizal fungi provides insights into the early evolution of symbiotic traits.</title>
        <authorList>
            <person name="Miyauchi S."/>
            <person name="Kiss E."/>
            <person name="Kuo A."/>
            <person name="Drula E."/>
            <person name="Kohler A."/>
            <person name="Sanchez-Garcia M."/>
            <person name="Morin E."/>
            <person name="Andreopoulos B."/>
            <person name="Barry K.W."/>
            <person name="Bonito G."/>
            <person name="Buee M."/>
            <person name="Carver A."/>
            <person name="Chen C."/>
            <person name="Cichocki N."/>
            <person name="Clum A."/>
            <person name="Culley D."/>
            <person name="Crous P.W."/>
            <person name="Fauchery L."/>
            <person name="Girlanda M."/>
            <person name="Hayes R.D."/>
            <person name="Keri Z."/>
            <person name="LaButti K."/>
            <person name="Lipzen A."/>
            <person name="Lombard V."/>
            <person name="Magnuson J."/>
            <person name="Maillard F."/>
            <person name="Murat C."/>
            <person name="Nolan M."/>
            <person name="Ohm R.A."/>
            <person name="Pangilinan J."/>
            <person name="Pereira M.F."/>
            <person name="Perotto S."/>
            <person name="Peter M."/>
            <person name="Pfister S."/>
            <person name="Riley R."/>
            <person name="Sitrit Y."/>
            <person name="Stielow J.B."/>
            <person name="Szollosi G."/>
            <person name="Zifcakova L."/>
            <person name="Stursova M."/>
            <person name="Spatafora J.W."/>
            <person name="Tedersoo L."/>
            <person name="Vaario L.M."/>
            <person name="Yamada A."/>
            <person name="Yan M."/>
            <person name="Wang P."/>
            <person name="Xu J."/>
            <person name="Bruns T."/>
            <person name="Baldrian P."/>
            <person name="Vilgalys R."/>
            <person name="Dunand C."/>
            <person name="Henrissat B."/>
            <person name="Grigoriev I.V."/>
            <person name="Hibbett D."/>
            <person name="Nagy L.G."/>
            <person name="Martin F.M."/>
        </authorList>
    </citation>
    <scope>NUCLEOTIDE SEQUENCE</scope>
    <source>
        <strain evidence="2">BED1</strain>
    </source>
</reference>
<dbReference type="EMBL" id="WHUW01000030">
    <property type="protein sequence ID" value="KAF8434057.1"/>
    <property type="molecule type" value="Genomic_DNA"/>
</dbReference>
<feature type="region of interest" description="Disordered" evidence="1">
    <location>
        <begin position="197"/>
        <end position="243"/>
    </location>
</feature>
<name>A0AAD4BLE4_BOLED</name>
<sequence>MVRGIPDHSEAAAKVSHDARPCTAHTDAYSSSLEAGVRCRLWDTPGLDHLAANHYVARLVDRIRRQPASQQARPTEVTRDQNTGPKPIILVWCIDAMEFDILVSWHQFRTVYVEHCERKPIPAIVLTRMPAVATARWEGWWRYQLQQLGLPNFPLLRVRIHRGRSSPEYMEDSKALRHLISQLARDSMTVPDIHQVTRAQGSSRQHPGSGPVQRRGNPIMAQRGRGARAGTSPSVASRPAMSPQGYTSDLVAVETMFDQLSLSSPPPPVALDTMLAQLSLSPTPTTPWPPSGITSTRGRGRQRLGRSPRI</sequence>
<feature type="compositionally biased region" description="Polar residues" evidence="1">
    <location>
        <begin position="197"/>
        <end position="206"/>
    </location>
</feature>
<protein>
    <submittedName>
        <fullName evidence="2">Uncharacterized protein</fullName>
    </submittedName>
</protein>
<proteinExistence type="predicted"/>
<reference evidence="2" key="1">
    <citation type="submission" date="2019-10" db="EMBL/GenBank/DDBJ databases">
        <authorList>
            <consortium name="DOE Joint Genome Institute"/>
            <person name="Kuo A."/>
            <person name="Miyauchi S."/>
            <person name="Kiss E."/>
            <person name="Drula E."/>
            <person name="Kohler A."/>
            <person name="Sanchez-Garcia M."/>
            <person name="Andreopoulos B."/>
            <person name="Barry K.W."/>
            <person name="Bonito G."/>
            <person name="Buee M."/>
            <person name="Carver A."/>
            <person name="Chen C."/>
            <person name="Cichocki N."/>
            <person name="Clum A."/>
            <person name="Culley D."/>
            <person name="Crous P.W."/>
            <person name="Fauchery L."/>
            <person name="Girlanda M."/>
            <person name="Hayes R."/>
            <person name="Keri Z."/>
            <person name="LaButti K."/>
            <person name="Lipzen A."/>
            <person name="Lombard V."/>
            <person name="Magnuson J."/>
            <person name="Maillard F."/>
            <person name="Morin E."/>
            <person name="Murat C."/>
            <person name="Nolan M."/>
            <person name="Ohm R."/>
            <person name="Pangilinan J."/>
            <person name="Pereira M."/>
            <person name="Perotto S."/>
            <person name="Peter M."/>
            <person name="Riley R."/>
            <person name="Sitrit Y."/>
            <person name="Stielow B."/>
            <person name="Szollosi G."/>
            <person name="Zifcakova L."/>
            <person name="Stursova M."/>
            <person name="Spatafora J.W."/>
            <person name="Tedersoo L."/>
            <person name="Vaario L.-M."/>
            <person name="Yamada A."/>
            <person name="Yan M."/>
            <person name="Wang P."/>
            <person name="Xu J."/>
            <person name="Bruns T."/>
            <person name="Baldrian P."/>
            <person name="Vilgalys R."/>
            <person name="Henrissat B."/>
            <person name="Grigoriev I.V."/>
            <person name="Hibbett D."/>
            <person name="Nagy L.G."/>
            <person name="Martin F.M."/>
        </authorList>
    </citation>
    <scope>NUCLEOTIDE SEQUENCE</scope>
    <source>
        <strain evidence="2">BED1</strain>
    </source>
</reference>
<organism evidence="2 3">
    <name type="scientific">Boletus edulis BED1</name>
    <dbReference type="NCBI Taxonomy" id="1328754"/>
    <lineage>
        <taxon>Eukaryota</taxon>
        <taxon>Fungi</taxon>
        <taxon>Dikarya</taxon>
        <taxon>Basidiomycota</taxon>
        <taxon>Agaricomycotina</taxon>
        <taxon>Agaricomycetes</taxon>
        <taxon>Agaricomycetidae</taxon>
        <taxon>Boletales</taxon>
        <taxon>Boletineae</taxon>
        <taxon>Boletaceae</taxon>
        <taxon>Boletoideae</taxon>
        <taxon>Boletus</taxon>
    </lineage>
</organism>
<dbReference type="AlphaFoldDB" id="A0AAD4BLE4"/>
<keyword evidence="3" id="KW-1185">Reference proteome</keyword>
<evidence type="ECO:0000313" key="2">
    <source>
        <dbReference type="EMBL" id="KAF8434057.1"/>
    </source>
</evidence>
<gene>
    <name evidence="2" type="ORF">L210DRAFT_3553909</name>
</gene>
<evidence type="ECO:0000256" key="1">
    <source>
        <dbReference type="SAM" id="MobiDB-lite"/>
    </source>
</evidence>
<accession>A0AAD4BLE4</accession>
<feature type="region of interest" description="Disordered" evidence="1">
    <location>
        <begin position="276"/>
        <end position="310"/>
    </location>
</feature>
<comment type="caution">
    <text evidence="2">The sequence shown here is derived from an EMBL/GenBank/DDBJ whole genome shotgun (WGS) entry which is preliminary data.</text>
</comment>
<evidence type="ECO:0000313" key="3">
    <source>
        <dbReference type="Proteomes" id="UP001194468"/>
    </source>
</evidence>
<feature type="compositionally biased region" description="Basic residues" evidence="1">
    <location>
        <begin position="298"/>
        <end position="310"/>
    </location>
</feature>